<comment type="caution">
    <text evidence="2">The sequence shown here is derived from an EMBL/GenBank/DDBJ whole genome shotgun (WGS) entry which is preliminary data.</text>
</comment>
<evidence type="ECO:0000313" key="2">
    <source>
        <dbReference type="EMBL" id="MBC3901688.1"/>
    </source>
</evidence>
<name>A0ABR6Z2D0_9FIRM</name>
<evidence type="ECO:0000259" key="1">
    <source>
        <dbReference type="Pfam" id="PF14594"/>
    </source>
</evidence>
<dbReference type="Pfam" id="PF14594">
    <property type="entry name" value="Sipho_Gp37"/>
    <property type="match status" value="1"/>
</dbReference>
<proteinExistence type="predicted"/>
<organism evidence="2 3">
    <name type="scientific">Acetobacterium malicum</name>
    <dbReference type="NCBI Taxonomy" id="52692"/>
    <lineage>
        <taxon>Bacteria</taxon>
        <taxon>Bacillati</taxon>
        <taxon>Bacillota</taxon>
        <taxon>Clostridia</taxon>
        <taxon>Eubacteriales</taxon>
        <taxon>Eubacteriaceae</taxon>
        <taxon>Acetobacterium</taxon>
    </lineage>
</organism>
<gene>
    <name evidence="2" type="ORF">GH811_19040</name>
</gene>
<keyword evidence="3" id="KW-1185">Reference proteome</keyword>
<dbReference type="RefSeq" id="WP_186895700.1">
    <property type="nucleotide sequence ID" value="NZ_WJBE01000044.1"/>
</dbReference>
<sequence>MDLYIYNKSLALQNVMDTYGSLRWVRRYTECGEFELHCPFTVENIQLMAQDNIIRKKDSDEVGFIEYRNVKRDETDKENLIVKGKLGEGYLNRRIIWGRELLNTTYELAMRTLVNKNCINPTDASRVINTLMLGDLGSFTGNVNFQVSYQNLLKVVEALCLEAELGNRVRFDKDLKKLKFEIFQGLDRTSSQTVNPQCIFSKEFDNILDQEYTDSIMDYRNVALVGGIGEDADRRLVTVGSGIGLERFEAFNDQKGLSNMVDNVAMTEAEYSALLSSKGNETLAETKKVQTFENGVNLNSNLRYKVDFDLGDIVTCMSKKWGITIDSQINEIEEVYEESGKEVNIVFGKEMPRTIAKKIKLL</sequence>
<dbReference type="EMBL" id="WJBE01000044">
    <property type="protein sequence ID" value="MBC3901688.1"/>
    <property type="molecule type" value="Genomic_DNA"/>
</dbReference>
<reference evidence="2 3" key="1">
    <citation type="journal article" date="2020" name="mSystems">
        <title>Defining Genomic and Predicted Metabolic Features of the Acetobacterium Genus.</title>
        <authorList>
            <person name="Ross D.E."/>
            <person name="Marshall C.W."/>
            <person name="Gulliver D."/>
            <person name="May H.D."/>
            <person name="Norman R.S."/>
        </authorList>
    </citation>
    <scope>NUCLEOTIDE SEQUENCE [LARGE SCALE GENOMIC DNA]</scope>
    <source>
        <strain evidence="2 3">DSM 4132</strain>
    </source>
</reference>
<evidence type="ECO:0000313" key="3">
    <source>
        <dbReference type="Proteomes" id="UP000622405"/>
    </source>
</evidence>
<protein>
    <recommendedName>
        <fullName evidence="1">Gp28/Gp37-like domain-containing protein</fullName>
    </recommendedName>
</protein>
<dbReference type="Proteomes" id="UP000622405">
    <property type="component" value="Unassembled WGS sequence"/>
</dbReference>
<dbReference type="InterPro" id="IPR029432">
    <property type="entry name" value="Gp28/Gp37-like_dom"/>
</dbReference>
<feature type="domain" description="Gp28/Gp37-like" evidence="1">
    <location>
        <begin position="3"/>
        <end position="349"/>
    </location>
</feature>
<accession>A0ABR6Z2D0</accession>